<sequence length="165" mass="18861">MSTFGYCNLPQPDYPAELVERLIKTFGLQNANQSVVDSIQPVRELDPQEVELCDFVERELIPLVAQDANGTWNFIINSNQYRQMFRVQICNKVGVSCSPVAYFRTGYKASCEQNFIKRVMKAIDHKGNIIETEHPIPSNCYCKVQQEKGRNNQNASLQVKKDGRN</sequence>
<protein>
    <submittedName>
        <fullName evidence="1">Uncharacterized protein</fullName>
    </submittedName>
</protein>
<organism evidence="1 2">
    <name type="scientific">Choristoneura fumiferana</name>
    <name type="common">Spruce budworm moth</name>
    <name type="synonym">Archips fumiferana</name>
    <dbReference type="NCBI Taxonomy" id="7141"/>
    <lineage>
        <taxon>Eukaryota</taxon>
        <taxon>Metazoa</taxon>
        <taxon>Ecdysozoa</taxon>
        <taxon>Arthropoda</taxon>
        <taxon>Hexapoda</taxon>
        <taxon>Insecta</taxon>
        <taxon>Pterygota</taxon>
        <taxon>Neoptera</taxon>
        <taxon>Endopterygota</taxon>
        <taxon>Lepidoptera</taxon>
        <taxon>Glossata</taxon>
        <taxon>Ditrysia</taxon>
        <taxon>Tortricoidea</taxon>
        <taxon>Tortricidae</taxon>
        <taxon>Tortricinae</taxon>
        <taxon>Choristoneura</taxon>
    </lineage>
</organism>
<reference evidence="1 2" key="1">
    <citation type="journal article" date="2022" name="Genome Biol. Evol.">
        <title>The Spruce Budworm Genome: Reconstructing the Evolutionary History of Antifreeze Proteins.</title>
        <authorList>
            <person name="Beliveau C."/>
            <person name="Gagne P."/>
            <person name="Picq S."/>
            <person name="Vernygora O."/>
            <person name="Keeling C.I."/>
            <person name="Pinkney K."/>
            <person name="Doucet D."/>
            <person name="Wen F."/>
            <person name="Johnston J.S."/>
            <person name="Maaroufi H."/>
            <person name="Boyle B."/>
            <person name="Laroche J."/>
            <person name="Dewar K."/>
            <person name="Juretic N."/>
            <person name="Blackburn G."/>
            <person name="Nisole A."/>
            <person name="Brunet B."/>
            <person name="Brandao M."/>
            <person name="Lumley L."/>
            <person name="Duan J."/>
            <person name="Quan G."/>
            <person name="Lucarotti C.J."/>
            <person name="Roe A.D."/>
            <person name="Sperling F.A.H."/>
            <person name="Levesque R.C."/>
            <person name="Cusson M."/>
        </authorList>
    </citation>
    <scope>NUCLEOTIDE SEQUENCE [LARGE SCALE GENOMIC DNA]</scope>
    <source>
        <strain evidence="1">Glfc:IPQL:Cfum</strain>
    </source>
</reference>
<proteinExistence type="predicted"/>
<gene>
    <name evidence="1" type="ORF">MSG28_002661</name>
</gene>
<name>A0ACC0JIU0_CHOFU</name>
<evidence type="ECO:0000313" key="1">
    <source>
        <dbReference type="EMBL" id="KAI8424004.1"/>
    </source>
</evidence>
<comment type="caution">
    <text evidence="1">The sequence shown here is derived from an EMBL/GenBank/DDBJ whole genome shotgun (WGS) entry which is preliminary data.</text>
</comment>
<evidence type="ECO:0000313" key="2">
    <source>
        <dbReference type="Proteomes" id="UP001064048"/>
    </source>
</evidence>
<accession>A0ACC0JIU0</accession>
<dbReference type="Proteomes" id="UP001064048">
    <property type="component" value="Chromosome 4"/>
</dbReference>
<dbReference type="EMBL" id="CM046104">
    <property type="protein sequence ID" value="KAI8424004.1"/>
    <property type="molecule type" value="Genomic_DNA"/>
</dbReference>
<keyword evidence="2" id="KW-1185">Reference proteome</keyword>